<evidence type="ECO:0000256" key="3">
    <source>
        <dbReference type="ARBA" id="ARBA00023002"/>
    </source>
</evidence>
<evidence type="ECO:0000259" key="5">
    <source>
        <dbReference type="Pfam" id="PF02867"/>
    </source>
</evidence>
<dbReference type="GO" id="GO:0004748">
    <property type="term" value="F:ribonucleoside-diphosphate reductase activity, thioredoxin disulfide as acceptor"/>
    <property type="evidence" value="ECO:0007669"/>
    <property type="project" value="UniProtKB-EC"/>
</dbReference>
<dbReference type="GO" id="GO:0031419">
    <property type="term" value="F:cobalamin binding"/>
    <property type="evidence" value="ECO:0007669"/>
    <property type="project" value="UniProtKB-KW"/>
</dbReference>
<dbReference type="InterPro" id="IPR000788">
    <property type="entry name" value="RNR_lg_C"/>
</dbReference>
<proteinExistence type="predicted"/>
<dbReference type="SUPFAM" id="SSF51998">
    <property type="entry name" value="PFL-like glycyl radical enzymes"/>
    <property type="match status" value="1"/>
</dbReference>
<dbReference type="PANTHER" id="PTHR43371:SF1">
    <property type="entry name" value="RIBONUCLEOSIDE-DIPHOSPHATE REDUCTASE"/>
    <property type="match status" value="1"/>
</dbReference>
<dbReference type="Proteomes" id="UP000485367">
    <property type="component" value="Unassembled WGS sequence"/>
</dbReference>
<comment type="caution">
    <text evidence="6">The sequence shown here is derived from an EMBL/GenBank/DDBJ whole genome shotgun (WGS) entry which is preliminary data.</text>
</comment>
<dbReference type="PRINTS" id="PR01183">
    <property type="entry name" value="RIBORDTASEM1"/>
</dbReference>
<dbReference type="Gene3D" id="3.20.70.20">
    <property type="match status" value="1"/>
</dbReference>
<dbReference type="InterPro" id="IPR050862">
    <property type="entry name" value="RdRp_reductase_class-2"/>
</dbReference>
<dbReference type="EMBL" id="MWBO01000016">
    <property type="protein sequence ID" value="OQA52951.1"/>
    <property type="molecule type" value="Genomic_DNA"/>
</dbReference>
<keyword evidence="2" id="KW-0846">Cobalamin</keyword>
<keyword evidence="4" id="KW-0170">Cobalt</keyword>
<organism evidence="6">
    <name type="scientific">candidate division WS2 bacterium ADurb.Bin280</name>
    <dbReference type="NCBI Taxonomy" id="1852829"/>
    <lineage>
        <taxon>Bacteria</taxon>
        <taxon>candidate division WS2</taxon>
    </lineage>
</organism>
<dbReference type="Pfam" id="PF02867">
    <property type="entry name" value="Ribonuc_red_lgC"/>
    <property type="match status" value="1"/>
</dbReference>
<sequence length="579" mass="64586">MQKSTFRPSKQAYNLLRCGGILGAKETASAMIERVANEVFSVEHIFKTSEKEKQGLVSSFMCLIDEKKIIPSTPILMNAGRFVNRPLSACISPPYEIMHELRKIKEYSADVHRMGMGTGYCFDESNDPVRTLEVLNSSAVRSSKDGKELRPVGNMATLSVRHKDIEKFILSKVKKKDEDWRFNISVLVDDAFMNSLHNGEKITLSDGKDVYADEIFKKIVYATHQCADPGLVFVDRMNDDNPSPKIGQYKTVAPCGEVGLLGGEFCQFIYINIGRFVTCDKKGNIDYSGLDEAVEIVTRALDNSLELSIARLDSKESKKIMMQKRKIGLGICGFADLLASLSLSYGEERSRILAENIMSFINYRSKLVSVDLARKRGSCLAMSSYGLSRYDDKPSYLEKKYAGKNTEKVTEAMWFELARDIKKHRFLRNLTTTALPPTGRSAQLIDATTGIEPFFSLIDYSGQIINSLKEELKSSGAYSPGVDLNIKKSGKICEDQAIPEAICSVYRTALEINYIDHLQIASSFQKYVDESISKTINVPEGIAEGDIGRIFMLAHELGLKGVTIYRSGSKSYEPRALSS</sequence>
<evidence type="ECO:0000256" key="4">
    <source>
        <dbReference type="ARBA" id="ARBA00023285"/>
    </source>
</evidence>
<keyword evidence="3 6" id="KW-0560">Oxidoreductase</keyword>
<name>A0A1V5SFH6_9BACT</name>
<comment type="cofactor">
    <cofactor evidence="1">
        <name>adenosylcob(III)alamin</name>
        <dbReference type="ChEBI" id="CHEBI:18408"/>
    </cofactor>
</comment>
<dbReference type="AlphaFoldDB" id="A0A1V5SFH6"/>
<evidence type="ECO:0000313" key="6">
    <source>
        <dbReference type="EMBL" id="OQA52951.1"/>
    </source>
</evidence>
<evidence type="ECO:0000256" key="1">
    <source>
        <dbReference type="ARBA" id="ARBA00001922"/>
    </source>
</evidence>
<protein>
    <submittedName>
        <fullName evidence="6">Ribonucleoside-diphosphate reductase NrdZ</fullName>
        <ecNumber evidence="6">1.17.4.1</ecNumber>
    </submittedName>
</protein>
<reference evidence="6" key="1">
    <citation type="submission" date="2017-02" db="EMBL/GenBank/DDBJ databases">
        <title>Delving into the versatile metabolic prowess of the omnipresent phylum Bacteroidetes.</title>
        <authorList>
            <person name="Nobu M.K."/>
            <person name="Mei R."/>
            <person name="Narihiro T."/>
            <person name="Kuroda K."/>
            <person name="Liu W.-T."/>
        </authorList>
    </citation>
    <scope>NUCLEOTIDE SEQUENCE</scope>
    <source>
        <strain evidence="6">ADurb.Bin280</strain>
    </source>
</reference>
<dbReference type="EC" id="1.17.4.1" evidence="6"/>
<dbReference type="PANTHER" id="PTHR43371">
    <property type="entry name" value="VITAMIN B12-DEPENDENT RIBONUCLEOTIDE REDUCTASE"/>
    <property type="match status" value="1"/>
</dbReference>
<evidence type="ECO:0000256" key="2">
    <source>
        <dbReference type="ARBA" id="ARBA00022628"/>
    </source>
</evidence>
<gene>
    <name evidence="6" type="primary">nrdZ</name>
    <name evidence="6" type="ORF">BWY43_00237</name>
</gene>
<accession>A0A1V5SFH6</accession>
<feature type="domain" description="Ribonucleotide reductase large subunit C-terminal" evidence="5">
    <location>
        <begin position="124"/>
        <end position="565"/>
    </location>
</feature>